<dbReference type="InterPro" id="IPR014729">
    <property type="entry name" value="Rossmann-like_a/b/a_fold"/>
</dbReference>
<dbReference type="InterPro" id="IPR023586">
    <property type="entry name" value="Ile-tRNA-ligase_type2"/>
</dbReference>
<dbReference type="SUPFAM" id="SSF52374">
    <property type="entry name" value="Nucleotidylyl transferase"/>
    <property type="match status" value="1"/>
</dbReference>
<reference evidence="10" key="1">
    <citation type="journal article" date="2015" name="Nature">
        <title>Complex archaea that bridge the gap between prokaryotes and eukaryotes.</title>
        <authorList>
            <person name="Spang A."/>
            <person name="Saw J.H."/>
            <person name="Jorgensen S.L."/>
            <person name="Zaremba-Niedzwiedzka K."/>
            <person name="Martijn J."/>
            <person name="Lind A.E."/>
            <person name="van Eijk R."/>
            <person name="Schleper C."/>
            <person name="Guy L."/>
            <person name="Ettema T.J."/>
        </authorList>
    </citation>
    <scope>NUCLEOTIDE SEQUENCE</scope>
</reference>
<dbReference type="PANTHER" id="PTHR42780">
    <property type="entry name" value="SOLEUCYL-TRNA SYNTHETASE"/>
    <property type="match status" value="1"/>
</dbReference>
<sequence length="563" mass="66315">MSVYVKFKIKGSKNKHLIIWTTTPWTLPSNTGVMVNPKFDYAEVKIGKEIWILAKDRLSELRRMDIKFNLKKMFKGRELNGVEYENPLSKNLKLPKLKNAYRVILNERYVNFDEGTGLVHTAPGCGKEDFEAAQKENLPVVSIVNIDRTFGKEGGKYAGKKARIVDSEIIDDLEKGNALVYKELYKHEYPICWRCKSPLIMISVPQWFFKISSIHKNLLNSNKQVAWVPGYMQLRMNAWLEGISDWPISRNRYWGTPLPIWKCDKCDKTKVIGSISELEKLSKSKIKEIHKPEIDKVYWKCDCKGNMKRIPEVLDVWFDSGVSSWAALNYPQNKKLFGKFWPADLNIEGKDQFRGWWNSQLILSEIRFEKKPYENILVHGMILDIGKIKMSKSLGNIISPPEVIEKYGRDEMRYYFAKNSKGEDFAFDEKEFKEIQNFFRILNNVNNFVNKLETKKSTLKLEDKWILSRFNSFLEDVEKSYNRFRFPEVIQKLERFVIDDLSKTYIKIIRERENEVYNILNKIRNDLLVVLSPISPFITENIWQQLRKKKIVKEESVHLCRWP</sequence>
<evidence type="ECO:0000256" key="2">
    <source>
        <dbReference type="ARBA" id="ARBA00022598"/>
    </source>
</evidence>
<dbReference type="SUPFAM" id="SSF50677">
    <property type="entry name" value="ValRS/IleRS/LeuRS editing domain"/>
    <property type="match status" value="1"/>
</dbReference>
<accession>A0A0F9G1F5</accession>
<dbReference type="Pfam" id="PF08264">
    <property type="entry name" value="Anticodon_1"/>
    <property type="match status" value="1"/>
</dbReference>
<dbReference type="GO" id="GO:0006428">
    <property type="term" value="P:isoleucyl-tRNA aminoacylation"/>
    <property type="evidence" value="ECO:0007669"/>
    <property type="project" value="InterPro"/>
</dbReference>
<organism evidence="10">
    <name type="scientific">marine sediment metagenome</name>
    <dbReference type="NCBI Taxonomy" id="412755"/>
    <lineage>
        <taxon>unclassified sequences</taxon>
        <taxon>metagenomes</taxon>
        <taxon>ecological metagenomes</taxon>
    </lineage>
</organism>
<dbReference type="InterPro" id="IPR013155">
    <property type="entry name" value="M/V/L/I-tRNA-synth_anticd-bd"/>
</dbReference>
<dbReference type="InterPro" id="IPR009008">
    <property type="entry name" value="Val/Leu/Ile-tRNA-synth_edit"/>
</dbReference>
<evidence type="ECO:0000256" key="4">
    <source>
        <dbReference type="ARBA" id="ARBA00022840"/>
    </source>
</evidence>
<dbReference type="InterPro" id="IPR002301">
    <property type="entry name" value="Ile-tRNA-ligase"/>
</dbReference>
<dbReference type="PRINTS" id="PR00984">
    <property type="entry name" value="TRNASYNTHILE"/>
</dbReference>
<dbReference type="EMBL" id="LAZR01030232">
    <property type="protein sequence ID" value="KKL57232.1"/>
    <property type="molecule type" value="Genomic_DNA"/>
</dbReference>
<keyword evidence="6" id="KW-0030">Aminoacyl-tRNA synthetase</keyword>
<dbReference type="PANTHER" id="PTHR42780:SF1">
    <property type="entry name" value="ISOLEUCINE--TRNA LIGASE, CYTOPLASMIC"/>
    <property type="match status" value="1"/>
</dbReference>
<gene>
    <name evidence="10" type="ORF">LCGC14_2237460</name>
</gene>
<keyword evidence="2" id="KW-0436">Ligase</keyword>
<dbReference type="Pfam" id="PF00133">
    <property type="entry name" value="tRNA-synt_1"/>
    <property type="match status" value="1"/>
</dbReference>
<evidence type="ECO:0000256" key="7">
    <source>
        <dbReference type="ARBA" id="ARBA00048359"/>
    </source>
</evidence>
<feature type="domain" description="Aminoacyl-tRNA synthetase class Ia" evidence="8">
    <location>
        <begin position="78"/>
        <end position="427"/>
    </location>
</feature>
<evidence type="ECO:0000256" key="5">
    <source>
        <dbReference type="ARBA" id="ARBA00022917"/>
    </source>
</evidence>
<proteinExistence type="predicted"/>
<evidence type="ECO:0000256" key="6">
    <source>
        <dbReference type="ARBA" id="ARBA00023146"/>
    </source>
</evidence>
<dbReference type="InterPro" id="IPR009080">
    <property type="entry name" value="tRNAsynth_Ia_anticodon-bd"/>
</dbReference>
<dbReference type="GO" id="GO:0004822">
    <property type="term" value="F:isoleucine-tRNA ligase activity"/>
    <property type="evidence" value="ECO:0007669"/>
    <property type="project" value="UniProtKB-EC"/>
</dbReference>
<feature type="non-terminal residue" evidence="10">
    <location>
        <position position="563"/>
    </location>
</feature>
<evidence type="ECO:0000313" key="10">
    <source>
        <dbReference type="EMBL" id="KKL57232.1"/>
    </source>
</evidence>
<feature type="domain" description="Methionyl/Valyl/Leucyl/Isoleucyl-tRNA synthetase anticodon-binding" evidence="9">
    <location>
        <begin position="463"/>
        <end position="563"/>
    </location>
</feature>
<dbReference type="Gene3D" id="1.10.730.10">
    <property type="entry name" value="Isoleucyl-tRNA Synthetase, Domain 1"/>
    <property type="match status" value="1"/>
</dbReference>
<keyword evidence="3" id="KW-0547">Nucleotide-binding</keyword>
<evidence type="ECO:0000256" key="1">
    <source>
        <dbReference type="ARBA" id="ARBA00013165"/>
    </source>
</evidence>
<protein>
    <recommendedName>
        <fullName evidence="1">isoleucine--tRNA ligase</fullName>
        <ecNumber evidence="1">6.1.1.5</ecNumber>
    </recommendedName>
</protein>
<keyword evidence="4" id="KW-0067">ATP-binding</keyword>
<comment type="caution">
    <text evidence="10">The sequence shown here is derived from an EMBL/GenBank/DDBJ whole genome shotgun (WGS) entry which is preliminary data.</text>
</comment>
<dbReference type="InterPro" id="IPR002300">
    <property type="entry name" value="aa-tRNA-synth_Ia"/>
</dbReference>
<dbReference type="GO" id="GO:0002161">
    <property type="term" value="F:aminoacyl-tRNA deacylase activity"/>
    <property type="evidence" value="ECO:0007669"/>
    <property type="project" value="InterPro"/>
</dbReference>
<keyword evidence="5" id="KW-0648">Protein biosynthesis</keyword>
<dbReference type="Gene3D" id="3.90.740.10">
    <property type="entry name" value="Valyl/Leucyl/Isoleucyl-tRNA synthetase, editing domain"/>
    <property type="match status" value="1"/>
</dbReference>
<dbReference type="EC" id="6.1.1.5" evidence="1"/>
<evidence type="ECO:0000259" key="9">
    <source>
        <dbReference type="Pfam" id="PF08264"/>
    </source>
</evidence>
<dbReference type="Gene3D" id="3.40.50.620">
    <property type="entry name" value="HUPs"/>
    <property type="match status" value="1"/>
</dbReference>
<evidence type="ECO:0000259" key="8">
    <source>
        <dbReference type="Pfam" id="PF00133"/>
    </source>
</evidence>
<dbReference type="SUPFAM" id="SSF47323">
    <property type="entry name" value="Anticodon-binding domain of a subclass of class I aminoacyl-tRNA synthetases"/>
    <property type="match status" value="1"/>
</dbReference>
<dbReference type="AlphaFoldDB" id="A0A0F9G1F5"/>
<evidence type="ECO:0000256" key="3">
    <source>
        <dbReference type="ARBA" id="ARBA00022741"/>
    </source>
</evidence>
<dbReference type="GO" id="GO:0005524">
    <property type="term" value="F:ATP binding"/>
    <property type="evidence" value="ECO:0007669"/>
    <property type="project" value="UniProtKB-KW"/>
</dbReference>
<comment type="catalytic activity">
    <reaction evidence="7">
        <text>tRNA(Ile) + L-isoleucine + ATP = L-isoleucyl-tRNA(Ile) + AMP + diphosphate</text>
        <dbReference type="Rhea" id="RHEA:11060"/>
        <dbReference type="Rhea" id="RHEA-COMP:9666"/>
        <dbReference type="Rhea" id="RHEA-COMP:9695"/>
        <dbReference type="ChEBI" id="CHEBI:30616"/>
        <dbReference type="ChEBI" id="CHEBI:33019"/>
        <dbReference type="ChEBI" id="CHEBI:58045"/>
        <dbReference type="ChEBI" id="CHEBI:78442"/>
        <dbReference type="ChEBI" id="CHEBI:78528"/>
        <dbReference type="ChEBI" id="CHEBI:456215"/>
        <dbReference type="EC" id="6.1.1.5"/>
    </reaction>
</comment>
<name>A0A0F9G1F5_9ZZZZ</name>